<gene>
    <name evidence="1" type="ORF">MRATA1EN3_LOCUS10162</name>
</gene>
<name>A0ACB0EF03_RANTA</name>
<protein>
    <submittedName>
        <fullName evidence="1">Uncharacterized protein</fullName>
    </submittedName>
</protein>
<dbReference type="EMBL" id="OX596086">
    <property type="protein sequence ID" value="CAI9698949.1"/>
    <property type="molecule type" value="Genomic_DNA"/>
</dbReference>
<evidence type="ECO:0000313" key="2">
    <source>
        <dbReference type="Proteomes" id="UP001162501"/>
    </source>
</evidence>
<accession>A0ACB0EF03</accession>
<proteinExistence type="predicted"/>
<reference evidence="1" key="1">
    <citation type="submission" date="2023-05" db="EMBL/GenBank/DDBJ databases">
        <authorList>
            <consortium name="ELIXIR-Norway"/>
        </authorList>
    </citation>
    <scope>NUCLEOTIDE SEQUENCE</scope>
</reference>
<dbReference type="Proteomes" id="UP001162501">
    <property type="component" value="Chromosome 2"/>
</dbReference>
<organism evidence="1 2">
    <name type="scientific">Rangifer tarandus platyrhynchus</name>
    <name type="common">Svalbard reindeer</name>
    <dbReference type="NCBI Taxonomy" id="3082113"/>
    <lineage>
        <taxon>Eukaryota</taxon>
        <taxon>Metazoa</taxon>
        <taxon>Chordata</taxon>
        <taxon>Craniata</taxon>
        <taxon>Vertebrata</taxon>
        <taxon>Euteleostomi</taxon>
        <taxon>Mammalia</taxon>
        <taxon>Eutheria</taxon>
        <taxon>Laurasiatheria</taxon>
        <taxon>Artiodactyla</taxon>
        <taxon>Ruminantia</taxon>
        <taxon>Pecora</taxon>
        <taxon>Cervidae</taxon>
        <taxon>Odocoileinae</taxon>
        <taxon>Rangifer</taxon>
    </lineage>
</organism>
<sequence>MCLPQWQQDPAIRCSELSQCRSARPSLPHPPSAAAFRQRPPRPGPRGPAPHPRVQRASACTVPETRSRLPAPAPPHSPRLVPLAALPFLQGGTFRSSTLAELAKGTQKCCLRVLHHSHSLGQYLLTAILSSRTGSRPEPPLQVGAELQSRFFASQGCARSPFQAALVPSPRPQALRPSPSRWTCSPSSPRPRSPPRPRPRPPASTVDTAALKQPPRPPRRPLRRPPPLLAPVSAATATIAAAAVATALLAPTSTLPGHCGPDHMCREKTTKEPGALRLRPVRQGVQERLHPPKARGHTHRSQSWPGPPWVL</sequence>
<evidence type="ECO:0000313" key="1">
    <source>
        <dbReference type="EMBL" id="CAI9698949.1"/>
    </source>
</evidence>